<feature type="region of interest" description="Disordered" evidence="1">
    <location>
        <begin position="21"/>
        <end position="66"/>
    </location>
</feature>
<keyword evidence="2" id="KW-0732">Signal</keyword>
<dbReference type="Proteomes" id="UP001157160">
    <property type="component" value="Unassembled WGS sequence"/>
</dbReference>
<evidence type="ECO:0000256" key="2">
    <source>
        <dbReference type="SAM" id="SignalP"/>
    </source>
</evidence>
<feature type="chain" id="PRO_5041323125" description="DUF4232 domain-containing protein" evidence="2">
    <location>
        <begin position="22"/>
        <end position="198"/>
    </location>
</feature>
<protein>
    <recommendedName>
        <fullName evidence="3">DUF4232 domain-containing protein</fullName>
    </recommendedName>
</protein>
<evidence type="ECO:0000256" key="1">
    <source>
        <dbReference type="SAM" id="MobiDB-lite"/>
    </source>
</evidence>
<feature type="domain" description="DUF4232" evidence="3">
    <location>
        <begin position="58"/>
        <end position="196"/>
    </location>
</feature>
<evidence type="ECO:0000259" key="3">
    <source>
        <dbReference type="Pfam" id="PF14016"/>
    </source>
</evidence>
<evidence type="ECO:0000313" key="5">
    <source>
        <dbReference type="Proteomes" id="UP001157160"/>
    </source>
</evidence>
<proteinExistence type="predicted"/>
<name>A0AA37UHR7_9MICO</name>
<dbReference type="InterPro" id="IPR025326">
    <property type="entry name" value="DUF4232"/>
</dbReference>
<dbReference type="AlphaFoldDB" id="A0AA37UHR7"/>
<keyword evidence="5" id="KW-1185">Reference proteome</keyword>
<feature type="signal peptide" evidence="2">
    <location>
        <begin position="1"/>
        <end position="21"/>
    </location>
</feature>
<comment type="caution">
    <text evidence="4">The sequence shown here is derived from an EMBL/GenBank/DDBJ whole genome shotgun (WGS) entry which is preliminary data.</text>
</comment>
<reference evidence="4 5" key="1">
    <citation type="journal article" date="2014" name="Int. J. Syst. Evol. Microbiol.">
        <title>Complete genome sequence of Corynebacterium casei LMG S-19264T (=DSM 44701T), isolated from a smear-ripened cheese.</title>
        <authorList>
            <consortium name="US DOE Joint Genome Institute (JGI-PGF)"/>
            <person name="Walter F."/>
            <person name="Albersmeier A."/>
            <person name="Kalinowski J."/>
            <person name="Ruckert C."/>
        </authorList>
    </citation>
    <scope>NUCLEOTIDE SEQUENCE [LARGE SCALE GENOMIC DNA]</scope>
    <source>
        <strain evidence="4 5">NBRC 112289</strain>
    </source>
</reference>
<accession>A0AA37UHR7</accession>
<dbReference type="Pfam" id="PF14016">
    <property type="entry name" value="DUF4232"/>
    <property type="match status" value="1"/>
</dbReference>
<sequence length="198" mass="19493">MLPTAAAATMLALALAGCSGAAAPQPTASSSPPPASTSPTASPTPSPSATSQGEPPRCLASDLSGTAVTDEGGGAAGSFGLRLVLVNEGAASCSLQGWPGVSFVGGGDGTQLGEPATQDRSGRYGDATVVLEPGGSAYAPLMVEQALNYSNADCQSRDADGFRVYPPGDEGSLFIETDDLIACTTGVELLEVGPMQAG</sequence>
<dbReference type="EMBL" id="BSUL01000001">
    <property type="protein sequence ID" value="GMA29194.1"/>
    <property type="molecule type" value="Genomic_DNA"/>
</dbReference>
<gene>
    <name evidence="4" type="ORF">GCM10025874_24470</name>
</gene>
<feature type="compositionally biased region" description="Pro residues" evidence="1">
    <location>
        <begin position="31"/>
        <end position="46"/>
    </location>
</feature>
<evidence type="ECO:0000313" key="4">
    <source>
        <dbReference type="EMBL" id="GMA29194.1"/>
    </source>
</evidence>
<organism evidence="4 5">
    <name type="scientific">Arenivirga flava</name>
    <dbReference type="NCBI Taxonomy" id="1930060"/>
    <lineage>
        <taxon>Bacteria</taxon>
        <taxon>Bacillati</taxon>
        <taxon>Actinomycetota</taxon>
        <taxon>Actinomycetes</taxon>
        <taxon>Micrococcales</taxon>
        <taxon>Microbacteriaceae</taxon>
        <taxon>Arenivirga</taxon>
    </lineage>
</organism>
<feature type="compositionally biased region" description="Low complexity" evidence="1">
    <location>
        <begin position="21"/>
        <end position="30"/>
    </location>
</feature>